<reference evidence="6 7" key="1">
    <citation type="submission" date="2024-10" db="EMBL/GenBank/DDBJ databases">
        <title>Updated reference genomes for cyclostephanoid diatoms.</title>
        <authorList>
            <person name="Roberts W.R."/>
            <person name="Alverson A.J."/>
        </authorList>
    </citation>
    <scope>NUCLEOTIDE SEQUENCE [LARGE SCALE GENOMIC DNA]</scope>
    <source>
        <strain evidence="6 7">AJA010-31</strain>
    </source>
</reference>
<dbReference type="InterPro" id="IPR004367">
    <property type="entry name" value="Cyclin_C-dom"/>
</dbReference>
<evidence type="ECO:0008006" key="8">
    <source>
        <dbReference type="Google" id="ProtNLM"/>
    </source>
</evidence>
<evidence type="ECO:0000256" key="1">
    <source>
        <dbReference type="ARBA" id="ARBA00022618"/>
    </source>
</evidence>
<dbReference type="PANTHER" id="PTHR10177">
    <property type="entry name" value="CYCLINS"/>
    <property type="match status" value="1"/>
</dbReference>
<evidence type="ECO:0000259" key="5">
    <source>
        <dbReference type="Pfam" id="PF02984"/>
    </source>
</evidence>
<dbReference type="InterPro" id="IPR039361">
    <property type="entry name" value="Cyclin"/>
</dbReference>
<evidence type="ECO:0000259" key="4">
    <source>
        <dbReference type="Pfam" id="PF00134"/>
    </source>
</evidence>
<dbReference type="GO" id="GO:0051301">
    <property type="term" value="P:cell division"/>
    <property type="evidence" value="ECO:0007669"/>
    <property type="project" value="UniProtKB-KW"/>
</dbReference>
<dbReference type="AlphaFoldDB" id="A0ABD3QKD4"/>
<dbReference type="Gene3D" id="1.10.472.10">
    <property type="entry name" value="Cyclin-like"/>
    <property type="match status" value="2"/>
</dbReference>
<dbReference type="InterPro" id="IPR048258">
    <property type="entry name" value="Cyclins_cyclin-box"/>
</dbReference>
<accession>A0ABD3QKD4</accession>
<dbReference type="EMBL" id="JALLPJ020000149">
    <property type="protein sequence ID" value="KAL3800933.1"/>
    <property type="molecule type" value="Genomic_DNA"/>
</dbReference>
<protein>
    <recommendedName>
        <fullName evidence="8">Cyclin N-terminal domain-containing protein</fullName>
    </recommendedName>
</protein>
<keyword evidence="1" id="KW-0132">Cell division</keyword>
<evidence type="ECO:0000313" key="6">
    <source>
        <dbReference type="EMBL" id="KAL3800933.1"/>
    </source>
</evidence>
<evidence type="ECO:0000313" key="7">
    <source>
        <dbReference type="Proteomes" id="UP001530400"/>
    </source>
</evidence>
<dbReference type="Pfam" id="PF00134">
    <property type="entry name" value="Cyclin_N"/>
    <property type="match status" value="1"/>
</dbReference>
<dbReference type="InterPro" id="IPR006671">
    <property type="entry name" value="Cyclin_N"/>
</dbReference>
<feature type="domain" description="Cyclin N-terminal" evidence="4">
    <location>
        <begin position="55"/>
        <end position="164"/>
    </location>
</feature>
<keyword evidence="3" id="KW-0131">Cell cycle</keyword>
<dbReference type="InterPro" id="IPR036915">
    <property type="entry name" value="Cyclin-like_sf"/>
</dbReference>
<name>A0ABD3QKD4_9STRA</name>
<proteinExistence type="predicted"/>
<dbReference type="Pfam" id="PF02984">
    <property type="entry name" value="Cyclin_C"/>
    <property type="match status" value="1"/>
</dbReference>
<feature type="domain" description="Cyclin C-terminal" evidence="5">
    <location>
        <begin position="167"/>
        <end position="234"/>
    </location>
</feature>
<dbReference type="Proteomes" id="UP001530400">
    <property type="component" value="Unassembled WGS sequence"/>
</dbReference>
<keyword evidence="2" id="KW-0195">Cyclin</keyword>
<keyword evidence="7" id="KW-1185">Reference proteome</keyword>
<evidence type="ECO:0000256" key="3">
    <source>
        <dbReference type="ARBA" id="ARBA00023306"/>
    </source>
</evidence>
<sequence>MSKAISSTNAQYGYASESYSPLLVEQVCTMLEKESSRYYCKDYLNTPAGASTLRNPIDERWRQRSAEWMFKVVDYYDLERDIVNVGMTYLDRMFTETSFHHRWSQLQCRLVAMASLKLAIKLNESRTLNMEDMIKLGMGREMVFSAGAMVEMENEIIWKLNWDVFPPTTFVFASHMMCMLPPEVKRSTRYIIQELVKYMTELAICVYSFVTYKASSKAFACMLVAIESLDEQDYVSDDAKKVLVERVACVFGLGEGDKETRTLGKALRDLLHHNTNLKDFIALIRASNCHADDESPKSSGVKLFQ</sequence>
<dbReference type="PROSITE" id="PS00292">
    <property type="entry name" value="CYCLINS"/>
    <property type="match status" value="1"/>
</dbReference>
<evidence type="ECO:0000256" key="2">
    <source>
        <dbReference type="ARBA" id="ARBA00023127"/>
    </source>
</evidence>
<gene>
    <name evidence="6" type="ORF">ACHAWO_000066</name>
</gene>
<comment type="caution">
    <text evidence="6">The sequence shown here is derived from an EMBL/GenBank/DDBJ whole genome shotgun (WGS) entry which is preliminary data.</text>
</comment>
<organism evidence="6 7">
    <name type="scientific">Cyclotella atomus</name>
    <dbReference type="NCBI Taxonomy" id="382360"/>
    <lineage>
        <taxon>Eukaryota</taxon>
        <taxon>Sar</taxon>
        <taxon>Stramenopiles</taxon>
        <taxon>Ochrophyta</taxon>
        <taxon>Bacillariophyta</taxon>
        <taxon>Coscinodiscophyceae</taxon>
        <taxon>Thalassiosirophycidae</taxon>
        <taxon>Stephanodiscales</taxon>
        <taxon>Stephanodiscaceae</taxon>
        <taxon>Cyclotella</taxon>
    </lineage>
</organism>
<dbReference type="SUPFAM" id="SSF47954">
    <property type="entry name" value="Cyclin-like"/>
    <property type="match status" value="2"/>
</dbReference>